<dbReference type="EMBL" id="LAZR01000897">
    <property type="protein sequence ID" value="KKN55176.1"/>
    <property type="molecule type" value="Genomic_DNA"/>
</dbReference>
<comment type="caution">
    <text evidence="2">The sequence shown here is derived from an EMBL/GenBank/DDBJ whole genome shotgun (WGS) entry which is preliminary data.</text>
</comment>
<dbReference type="InterPro" id="IPR040704">
    <property type="entry name" value="HEPN_AbiU2"/>
</dbReference>
<evidence type="ECO:0000259" key="1">
    <source>
        <dbReference type="Pfam" id="PF18734"/>
    </source>
</evidence>
<name>A0A0F9U1F1_9ZZZZ</name>
<organism evidence="2">
    <name type="scientific">marine sediment metagenome</name>
    <dbReference type="NCBI Taxonomy" id="412755"/>
    <lineage>
        <taxon>unclassified sequences</taxon>
        <taxon>metagenomes</taxon>
        <taxon>ecological metagenomes</taxon>
    </lineage>
</organism>
<sequence length="108" mass="12785">MTKSKLISDFKLLRDHCIDLRQNYNTYTQLYNEENRALLSKVAATFFSDIAEIMHRDWILQACKLMDSASTKRNGNVLENITIRLIDEQLEKTNRVSFDWFNVTELHQ</sequence>
<accession>A0A0F9U1F1</accession>
<feature type="domain" description="HEPN AbiU2-like" evidence="1">
    <location>
        <begin position="4"/>
        <end position="87"/>
    </location>
</feature>
<gene>
    <name evidence="2" type="ORF">LCGC14_0584850</name>
</gene>
<dbReference type="Pfam" id="PF18734">
    <property type="entry name" value="HEPN_AbiU2"/>
    <property type="match status" value="1"/>
</dbReference>
<dbReference type="AlphaFoldDB" id="A0A0F9U1F1"/>
<reference evidence="2" key="1">
    <citation type="journal article" date="2015" name="Nature">
        <title>Complex archaea that bridge the gap between prokaryotes and eukaryotes.</title>
        <authorList>
            <person name="Spang A."/>
            <person name="Saw J.H."/>
            <person name="Jorgensen S.L."/>
            <person name="Zaremba-Niedzwiedzka K."/>
            <person name="Martijn J."/>
            <person name="Lind A.E."/>
            <person name="van Eijk R."/>
            <person name="Schleper C."/>
            <person name="Guy L."/>
            <person name="Ettema T.J."/>
        </authorList>
    </citation>
    <scope>NUCLEOTIDE SEQUENCE</scope>
</reference>
<protein>
    <recommendedName>
        <fullName evidence="1">HEPN AbiU2-like domain-containing protein</fullName>
    </recommendedName>
</protein>
<evidence type="ECO:0000313" key="2">
    <source>
        <dbReference type="EMBL" id="KKN55176.1"/>
    </source>
</evidence>
<proteinExistence type="predicted"/>